<dbReference type="AlphaFoldDB" id="A0A9W6BAK8"/>
<proteinExistence type="predicted"/>
<reference evidence="2 3" key="1">
    <citation type="journal article" date="2023" name="Commun. Biol.">
        <title>Reorganization of the ancestral sex-determining regions during the evolution of trioecy in Pleodorina starrii.</title>
        <authorList>
            <person name="Takahashi K."/>
            <person name="Suzuki S."/>
            <person name="Kawai-Toyooka H."/>
            <person name="Yamamoto K."/>
            <person name="Hamaji T."/>
            <person name="Ootsuki R."/>
            <person name="Yamaguchi H."/>
            <person name="Kawachi M."/>
            <person name="Higashiyama T."/>
            <person name="Nozaki H."/>
        </authorList>
    </citation>
    <scope>NUCLEOTIDE SEQUENCE [LARGE SCALE GENOMIC DNA]</scope>
    <source>
        <strain evidence="2 3">NIES-4479</strain>
    </source>
</reference>
<accession>A0A9W6BAK8</accession>
<dbReference type="EMBL" id="BRXU01000001">
    <property type="protein sequence ID" value="GLC48528.1"/>
    <property type="molecule type" value="Genomic_DNA"/>
</dbReference>
<organism evidence="2 3">
    <name type="scientific">Pleodorina starrii</name>
    <dbReference type="NCBI Taxonomy" id="330485"/>
    <lineage>
        <taxon>Eukaryota</taxon>
        <taxon>Viridiplantae</taxon>
        <taxon>Chlorophyta</taxon>
        <taxon>core chlorophytes</taxon>
        <taxon>Chlorophyceae</taxon>
        <taxon>CS clade</taxon>
        <taxon>Chlamydomonadales</taxon>
        <taxon>Volvocaceae</taxon>
        <taxon>Pleodorina</taxon>
    </lineage>
</organism>
<evidence type="ECO:0000256" key="1">
    <source>
        <dbReference type="SAM" id="MobiDB-lite"/>
    </source>
</evidence>
<evidence type="ECO:0000313" key="3">
    <source>
        <dbReference type="Proteomes" id="UP001165080"/>
    </source>
</evidence>
<evidence type="ECO:0000313" key="2">
    <source>
        <dbReference type="EMBL" id="GLC48528.1"/>
    </source>
</evidence>
<comment type="caution">
    <text evidence="2">The sequence shown here is derived from an EMBL/GenBank/DDBJ whole genome shotgun (WGS) entry which is preliminary data.</text>
</comment>
<name>A0A9W6BAK8_9CHLO</name>
<dbReference type="Proteomes" id="UP001165080">
    <property type="component" value="Unassembled WGS sequence"/>
</dbReference>
<gene>
    <name evidence="2" type="primary">PLESTB000176</name>
    <name evidence="2" type="ORF">PLESTB_000107800</name>
</gene>
<feature type="region of interest" description="Disordered" evidence="1">
    <location>
        <begin position="69"/>
        <end position="91"/>
    </location>
</feature>
<protein>
    <submittedName>
        <fullName evidence="2">Uncharacterized protein</fullName>
    </submittedName>
</protein>
<keyword evidence="3" id="KW-1185">Reference proteome</keyword>
<sequence length="373" mass="39070">MDGAGWQWYDRSTGEAGYTAVIAPDGKCCWDTFSDQFAARNYTLEGPSGTSGPWDYDGIHYERMQICERSPTGSQDGGSDGGPSLAGAANVPTTTLPQLDDLIELAGDMTPSGALQQFDVGTSQARSQRPLARAVVNNGAGVNGSELSGNNSTPPLDNYGVGAAWRMFPPSNADLLFRIQVGAQTWYRWVIADLDPPRISASLLVSNRTVNVAQLAASGGNDKSSALRYMLVQFNMSEPVQQFDLVAALDLSDGTELVGSRCFERTEEASAALVAEAATMAAEVVSTAETVKKVVGAWGPSPPTVPPSQPPSTPASLDSQALLRSVGPDVAAAAGQPFVRSCVAVLYAMEGSNTWVSILQGAVVDTTGNPAET</sequence>